<dbReference type="InterPro" id="IPR050091">
    <property type="entry name" value="PKS_NRPS_Biosynth_Enz"/>
</dbReference>
<dbReference type="PANTHER" id="PTHR43775:SF37">
    <property type="entry name" value="SI:DKEY-61P9.11"/>
    <property type="match status" value="1"/>
</dbReference>
<dbReference type="InterPro" id="IPR032821">
    <property type="entry name" value="PKS_assoc"/>
</dbReference>
<dbReference type="Pfam" id="PF00550">
    <property type="entry name" value="PP-binding"/>
    <property type="match status" value="1"/>
</dbReference>
<dbReference type="Proteomes" id="UP000326041">
    <property type="component" value="Chromosome"/>
</dbReference>
<dbReference type="SUPFAM" id="SSF47336">
    <property type="entry name" value="ACP-like"/>
    <property type="match status" value="1"/>
</dbReference>
<dbReference type="GO" id="GO:0016746">
    <property type="term" value="F:acyltransferase activity"/>
    <property type="evidence" value="ECO:0007669"/>
    <property type="project" value="UniProtKB-KW"/>
</dbReference>
<name>A0ABX6B4Z3_9ACTN</name>
<dbReference type="SMART" id="SM00827">
    <property type="entry name" value="PKS_AT"/>
    <property type="match status" value="1"/>
</dbReference>
<dbReference type="Pfam" id="PF00109">
    <property type="entry name" value="ketoacyl-synt"/>
    <property type="match status" value="1"/>
</dbReference>
<dbReference type="Gene3D" id="3.40.50.1820">
    <property type="entry name" value="alpha/beta hydrolase"/>
    <property type="match status" value="1"/>
</dbReference>
<dbReference type="InterPro" id="IPR006162">
    <property type="entry name" value="Ppantetheine_attach_site"/>
</dbReference>
<dbReference type="Gene3D" id="3.30.70.250">
    <property type="entry name" value="Malonyl-CoA ACP transacylase, ACP-binding"/>
    <property type="match status" value="1"/>
</dbReference>
<dbReference type="InterPro" id="IPR014030">
    <property type="entry name" value="Ketoacyl_synth_N"/>
</dbReference>
<dbReference type="InterPro" id="IPR001227">
    <property type="entry name" value="Ac_transferase_dom_sf"/>
</dbReference>
<keyword evidence="10" id="KW-1185">Reference proteome</keyword>
<evidence type="ECO:0000256" key="5">
    <source>
        <dbReference type="ARBA" id="ARBA00023315"/>
    </source>
</evidence>
<dbReference type="InterPro" id="IPR020802">
    <property type="entry name" value="TesA-like"/>
</dbReference>
<evidence type="ECO:0000256" key="6">
    <source>
        <dbReference type="SAM" id="MobiDB-lite"/>
    </source>
</evidence>
<sequence length="1261" mass="132122">MSLPPASPAPAGENAVAVVGMACRLPGAPGVRAFRSLIRAGRDGISRPGREELLRRGVDPAYVGRENFVPAMGVIEGSRRFDWSFFRYSRAEAAAMDPQQRVFLECAATAVDDAGVDPTRFRGRIGVYAGADRSGPGRDDAALGELARYIGREKDFVATRVAYKLGLRGPAITVQTACSTSLTAVHLAVRALRGGECDAAVAGGVTVMPYGEWGYLFEPGGILAPDGYCRPFDVRSAGTVPSEGVGVVVLKRLADAVRDGDRIAAVIAGTAVNNDGADKMAYTAPSATGQSEVIRDALADAGVPAAAVGHVEAHGTATRLGDPIEVQALTEVFGPAGQESGGCLLGAVKGNIGHTGAAAGVTGLIKTALMLEHREIAPTAHYTAPNPLLELDRSPFRVATGPEPWVPREGRAERVGAVSSFGVGGTNAHVVLTEAPAVRRPARAARPQLLPLSGHTPAALARLDEALEERFHDPADVPDPAEAARTLAGRRVHRHRQAVVVRDAEHAPEALRAARGAAERPGTPGRLGKVAFLFPGQGVLKEAAGEAAYRLLPEFRTAFEEIRKVAADDCGVDLGPVVTSGEAPEDTADWFSDTVHQQLGLFALGCSFGRQLAAWGVTPHAMLGHSIGEYTAAALADMWSLPDAVGLVHKRARAMRDAAPGRMIVVHAPPDDVGALLPEGCGVTVAVRGNGSAVLAAGEAEMDLLLAGDALHGLRVTPVHTRRAFHSPAMNPAAEAVRNHLSSMPARPPRLPYITNTTGEWADPQAAVTPEQWAAHLREPVRLDTGTATLLGSGCTTYLELGPGGSMTGSLRAAPGWDPAHRTVRLAPGRPDDAEAALLEAIGALWELGVDRALDTVLDARHEAPGNRPPRCSLPAHPFLGEDPHPQPAPLPAPPREERVPAPVPPSPAVAPGFPASAAVAPASPADRSVRSLLEEVWCQTLGVAGVTDSDDFFDLGGESLLALALTTAVRDRVGADVSVTDFTLEATFGRLVESAERRLGDRAGPASPLPGVVTLREGTGRPFLLVADALGNALPYRALGARLALEGDRPVLALEAPAHDDREGRRSIGSLAAAHVQNLLRVQPTGPFTLGGWSFGAVVAHETARLLALRGHEVDLLVSLDGYVPDTRPLPVAAAPDFMLGGIRAGLDTLLGVGPLAGLHRRSPEARRRFLAGQAAVLAHRPRRVNCPAVLFKAQTDSTAAGRLARRLAGLYPAGLRVTAVGGDHWSMLRPPYVDDLAARVGEALRSDARSARHEERKHS</sequence>
<feature type="region of interest" description="Disordered" evidence="6">
    <location>
        <begin position="862"/>
        <end position="905"/>
    </location>
</feature>
<dbReference type="InterPro" id="IPR018201">
    <property type="entry name" value="Ketoacyl_synth_AS"/>
</dbReference>
<dbReference type="SUPFAM" id="SSF52151">
    <property type="entry name" value="FabD/lysophospholipase-like"/>
    <property type="match status" value="1"/>
</dbReference>
<dbReference type="InterPro" id="IPR016039">
    <property type="entry name" value="Thiolase-like"/>
</dbReference>
<dbReference type="Gene3D" id="1.10.1200.10">
    <property type="entry name" value="ACP-like"/>
    <property type="match status" value="1"/>
</dbReference>
<dbReference type="CDD" id="cd00833">
    <property type="entry name" value="PKS"/>
    <property type="match status" value="1"/>
</dbReference>
<dbReference type="InterPro" id="IPR020841">
    <property type="entry name" value="PKS_Beta-ketoAc_synthase_dom"/>
</dbReference>
<dbReference type="Pfam" id="PF00975">
    <property type="entry name" value="Thioesterase"/>
    <property type="match status" value="1"/>
</dbReference>
<dbReference type="SUPFAM" id="SSF53901">
    <property type="entry name" value="Thiolase-like"/>
    <property type="match status" value="1"/>
</dbReference>
<keyword evidence="4" id="KW-0045">Antibiotic biosynthesis</keyword>
<evidence type="ECO:0000256" key="1">
    <source>
        <dbReference type="ARBA" id="ARBA00022450"/>
    </source>
</evidence>
<dbReference type="GeneID" id="95538580"/>
<dbReference type="PROSITE" id="PS00012">
    <property type="entry name" value="PHOSPHOPANTETHEINE"/>
    <property type="match status" value="1"/>
</dbReference>
<proteinExistence type="predicted"/>
<dbReference type="SMART" id="SM00825">
    <property type="entry name" value="PKS_KS"/>
    <property type="match status" value="1"/>
</dbReference>
<dbReference type="Gene3D" id="3.40.47.10">
    <property type="match status" value="1"/>
</dbReference>
<dbReference type="EMBL" id="CP023697">
    <property type="protein sequence ID" value="QEV09171.1"/>
    <property type="molecule type" value="Genomic_DNA"/>
</dbReference>
<keyword evidence="1" id="KW-0596">Phosphopantetheine</keyword>
<evidence type="ECO:0000256" key="4">
    <source>
        <dbReference type="ARBA" id="ARBA00023194"/>
    </source>
</evidence>
<evidence type="ECO:0000313" key="10">
    <source>
        <dbReference type="Proteomes" id="UP000326041"/>
    </source>
</evidence>
<evidence type="ECO:0000259" key="8">
    <source>
        <dbReference type="PROSITE" id="PS52004"/>
    </source>
</evidence>
<dbReference type="InterPro" id="IPR001031">
    <property type="entry name" value="Thioesterase"/>
</dbReference>
<dbReference type="PROSITE" id="PS00606">
    <property type="entry name" value="KS3_1"/>
    <property type="match status" value="1"/>
</dbReference>
<feature type="domain" description="Carrier" evidence="7">
    <location>
        <begin position="925"/>
        <end position="1000"/>
    </location>
</feature>
<reference evidence="9 10" key="1">
    <citation type="submission" date="2017-09" db="EMBL/GenBank/DDBJ databases">
        <authorList>
            <person name="Lee N."/>
            <person name="Cho B.-K."/>
        </authorList>
    </citation>
    <scope>NUCLEOTIDE SEQUENCE [LARGE SCALE GENOMIC DNA]</scope>
    <source>
        <strain evidence="9 10">ATCC 13879</strain>
    </source>
</reference>
<dbReference type="Gene3D" id="3.40.366.10">
    <property type="entry name" value="Malonyl-Coenzyme A Acyl Carrier Protein, domain 2"/>
    <property type="match status" value="1"/>
</dbReference>
<dbReference type="RefSeq" id="WP_150475551.1">
    <property type="nucleotide sequence ID" value="NZ_CP023697.1"/>
</dbReference>
<keyword evidence="3" id="KW-0808">Transferase</keyword>
<dbReference type="InterPro" id="IPR016035">
    <property type="entry name" value="Acyl_Trfase/lysoPLipase"/>
</dbReference>
<dbReference type="InterPro" id="IPR014043">
    <property type="entry name" value="Acyl_transferase_dom"/>
</dbReference>
<evidence type="ECO:0000256" key="3">
    <source>
        <dbReference type="ARBA" id="ARBA00022679"/>
    </source>
</evidence>
<protein>
    <submittedName>
        <fullName evidence="9">Acyltransferase domain-containing protein</fullName>
    </submittedName>
</protein>
<dbReference type="PROSITE" id="PS52004">
    <property type="entry name" value="KS3_2"/>
    <property type="match status" value="1"/>
</dbReference>
<organism evidence="9 10">
    <name type="scientific">Streptomyces prasinus</name>
    <dbReference type="NCBI Taxonomy" id="67345"/>
    <lineage>
        <taxon>Bacteria</taxon>
        <taxon>Bacillati</taxon>
        <taxon>Actinomycetota</taxon>
        <taxon>Actinomycetes</taxon>
        <taxon>Kitasatosporales</taxon>
        <taxon>Streptomycetaceae</taxon>
        <taxon>Streptomyces</taxon>
    </lineage>
</organism>
<gene>
    <name evidence="9" type="ORF">CP972_29315</name>
</gene>
<keyword evidence="5 9" id="KW-0012">Acyltransferase</keyword>
<dbReference type="SMART" id="SM00824">
    <property type="entry name" value="PKS_TE"/>
    <property type="match status" value="1"/>
</dbReference>
<dbReference type="InterPro" id="IPR036736">
    <property type="entry name" value="ACP-like_sf"/>
</dbReference>
<dbReference type="InterPro" id="IPR014031">
    <property type="entry name" value="Ketoacyl_synth_C"/>
</dbReference>
<evidence type="ECO:0000256" key="2">
    <source>
        <dbReference type="ARBA" id="ARBA00022553"/>
    </source>
</evidence>
<accession>A0ABX6B4Z3</accession>
<dbReference type="Pfam" id="PF02801">
    <property type="entry name" value="Ketoacyl-synt_C"/>
    <property type="match status" value="1"/>
</dbReference>
<evidence type="ECO:0000259" key="7">
    <source>
        <dbReference type="PROSITE" id="PS50075"/>
    </source>
</evidence>
<keyword evidence="2" id="KW-0597">Phosphoprotein</keyword>
<dbReference type="SUPFAM" id="SSF53474">
    <property type="entry name" value="alpha/beta-Hydrolases"/>
    <property type="match status" value="1"/>
</dbReference>
<dbReference type="Pfam" id="PF00698">
    <property type="entry name" value="Acyl_transf_1"/>
    <property type="match status" value="1"/>
</dbReference>
<dbReference type="Pfam" id="PF16197">
    <property type="entry name" value="KAsynt_C_assoc"/>
    <property type="match status" value="1"/>
</dbReference>
<dbReference type="InterPro" id="IPR009081">
    <property type="entry name" value="PP-bd_ACP"/>
</dbReference>
<feature type="domain" description="Ketosynthase family 3 (KS3)" evidence="8">
    <location>
        <begin position="13"/>
        <end position="434"/>
    </location>
</feature>
<dbReference type="PANTHER" id="PTHR43775">
    <property type="entry name" value="FATTY ACID SYNTHASE"/>
    <property type="match status" value="1"/>
</dbReference>
<dbReference type="PROSITE" id="PS50075">
    <property type="entry name" value="CARRIER"/>
    <property type="match status" value="1"/>
</dbReference>
<dbReference type="Gene3D" id="3.30.70.3290">
    <property type="match status" value="1"/>
</dbReference>
<evidence type="ECO:0000313" key="9">
    <source>
        <dbReference type="EMBL" id="QEV09171.1"/>
    </source>
</evidence>
<dbReference type="InterPro" id="IPR029058">
    <property type="entry name" value="AB_hydrolase_fold"/>
</dbReference>